<dbReference type="Gene3D" id="1.10.3570.10">
    <property type="entry name" value="Rhabdovirus nucleocapsid protein like domain"/>
    <property type="match status" value="1"/>
</dbReference>
<evidence type="ECO:0000256" key="9">
    <source>
        <dbReference type="ARBA" id="ARBA00023200"/>
    </source>
</evidence>
<keyword evidence="7" id="KW-0694">RNA-binding</keyword>
<keyword evidence="8 13" id="KW-0543">Viral nucleoprotein</keyword>
<evidence type="ECO:0000256" key="8">
    <source>
        <dbReference type="ARBA" id="ARBA00023086"/>
    </source>
</evidence>
<protein>
    <recommendedName>
        <fullName evidence="3">Nucleoprotein</fullName>
    </recommendedName>
    <alternativeName>
        <fullName evidence="11">Nucleocapsid protein</fullName>
    </alternativeName>
</protein>
<dbReference type="RefSeq" id="YP_009362267.1">
    <property type="nucleotide sequence ID" value="NC_034550.1"/>
</dbReference>
<evidence type="ECO:0000256" key="4">
    <source>
        <dbReference type="ARBA" id="ARBA00022497"/>
    </source>
</evidence>
<dbReference type="SUPFAM" id="SSF140809">
    <property type="entry name" value="Rhabdovirus nucleoprotein-like"/>
    <property type="match status" value="1"/>
</dbReference>
<evidence type="ECO:0000256" key="1">
    <source>
        <dbReference type="ARBA" id="ARBA00004192"/>
    </source>
</evidence>
<keyword evidence="5" id="KW-0167">Capsid protein</keyword>
<organism evidence="13 14">
    <name type="scientific">Chaco virus</name>
    <dbReference type="NCBI Taxonomy" id="1158189"/>
    <lineage>
        <taxon>Viruses</taxon>
        <taxon>Riboviria</taxon>
        <taxon>Orthornavirae</taxon>
        <taxon>Negarnaviricota</taxon>
        <taxon>Haploviricotina</taxon>
        <taxon>Monjiviricetes</taxon>
        <taxon>Mononegavirales</taxon>
        <taxon>Rhabdoviridae</taxon>
        <taxon>Alpharhabdovirinae</taxon>
        <taxon>Sripuvirus</taxon>
        <taxon>Sripuvirus chaco</taxon>
    </lineage>
</organism>
<dbReference type="Pfam" id="PF00945">
    <property type="entry name" value="Rhabdo_ncap"/>
    <property type="match status" value="1"/>
</dbReference>
<keyword evidence="10" id="KW-0687">Ribonucleoprotein</keyword>
<evidence type="ECO:0000313" key="13">
    <source>
        <dbReference type="EMBL" id="AJR28411.1"/>
    </source>
</evidence>
<proteinExistence type="predicted"/>
<reference evidence="13 14" key="1">
    <citation type="journal article" date="2015" name="PLoS Pathog.">
        <title>Evolution of genome size and complexity in the rhabdoviridae.</title>
        <authorList>
            <person name="Walker P.J."/>
            <person name="Firth C."/>
            <person name="Widen S.G."/>
            <person name="Blasdell K.R."/>
            <person name="Guzman H."/>
            <person name="Wood T.G."/>
            <person name="Paradkar P.N."/>
            <person name="Holmes E.C."/>
            <person name="Tesh R.B."/>
            <person name="Vasilakis N."/>
        </authorList>
    </citation>
    <scope>NUCLEOTIDE SEQUENCE [LARGE SCALE GENOMIC DNA]</scope>
    <source>
        <strain evidence="13 14">BeAn42217</strain>
    </source>
</reference>
<dbReference type="Gene3D" id="1.10.3610.10">
    <property type="entry name" value="Nucleoprotein"/>
    <property type="match status" value="1"/>
</dbReference>
<evidence type="ECO:0000256" key="10">
    <source>
        <dbReference type="ARBA" id="ARBA00023274"/>
    </source>
</evidence>
<evidence type="ECO:0000313" key="14">
    <source>
        <dbReference type="Proteomes" id="UP000204023"/>
    </source>
</evidence>
<evidence type="ECO:0000256" key="5">
    <source>
        <dbReference type="ARBA" id="ARBA00022561"/>
    </source>
</evidence>
<name>A0A0D3R1C1_9RHAB</name>
<dbReference type="GO" id="GO:0019029">
    <property type="term" value="C:helical viral capsid"/>
    <property type="evidence" value="ECO:0007669"/>
    <property type="project" value="UniProtKB-KW"/>
</dbReference>
<comment type="subcellular location">
    <subcellularLocation>
        <location evidence="1">Host cytoplasm</location>
    </subcellularLocation>
    <subcellularLocation>
        <location evidence="2">Virion</location>
    </subcellularLocation>
</comment>
<dbReference type="InterPro" id="IPR000448">
    <property type="entry name" value="Rhabdo_ncapsid"/>
</dbReference>
<dbReference type="GO" id="GO:0003723">
    <property type="term" value="F:RNA binding"/>
    <property type="evidence" value="ECO:0007669"/>
    <property type="project" value="UniProtKB-KW"/>
</dbReference>
<dbReference type="KEGG" id="vg:37627463"/>
<feature type="domain" description="Rhabdovirus nucleocapsid" evidence="12">
    <location>
        <begin position="13"/>
        <end position="361"/>
    </location>
</feature>
<evidence type="ECO:0000256" key="3">
    <source>
        <dbReference type="ARBA" id="ARBA00014389"/>
    </source>
</evidence>
<evidence type="ECO:0000256" key="11">
    <source>
        <dbReference type="ARBA" id="ARBA00033344"/>
    </source>
</evidence>
<evidence type="ECO:0000256" key="7">
    <source>
        <dbReference type="ARBA" id="ARBA00022884"/>
    </source>
</evidence>
<dbReference type="GO" id="GO:1990904">
    <property type="term" value="C:ribonucleoprotein complex"/>
    <property type="evidence" value="ECO:0007669"/>
    <property type="project" value="UniProtKB-KW"/>
</dbReference>
<dbReference type="GO" id="GO:0019013">
    <property type="term" value="C:viral nucleocapsid"/>
    <property type="evidence" value="ECO:0007669"/>
    <property type="project" value="UniProtKB-KW"/>
</dbReference>
<dbReference type="OrthoDB" id="22890at10239"/>
<keyword evidence="14" id="KW-1185">Reference proteome</keyword>
<dbReference type="InterPro" id="IPR023331">
    <property type="entry name" value="Rhabdovirus_ncapsid_C"/>
</dbReference>
<evidence type="ECO:0000256" key="2">
    <source>
        <dbReference type="ARBA" id="ARBA00004328"/>
    </source>
</evidence>
<dbReference type="EMBL" id="KM205000">
    <property type="protein sequence ID" value="AJR28411.1"/>
    <property type="molecule type" value="Viral_cRNA"/>
</dbReference>
<dbReference type="GO" id="GO:0030430">
    <property type="term" value="C:host cell cytoplasm"/>
    <property type="evidence" value="ECO:0007669"/>
    <property type="project" value="UniProtKB-SubCell"/>
</dbReference>
<sequence length="419" mass="47179">MSTEPTLKFIHTKKEVIVKRSTTGKNFTYPNKGFKGKPEVTVGIFKGKHGDLKNIIFSELIKGTLTPDLFIRWLITSDVSEENLLDNDWKSYGVTIGLKGKNVRWIDLLEIKDGSEINLDKVTEKPTNIDDTLLATLILSIYRVNSAQNNDHKTKICDHIETFLKDAGLDSSISISDWIRTYSGWIKNKNFLKVVAALDMYYNKFSSSERASIRIGTLGSRHKDMAAWVSLGYLVKITGQTGNELLRWIWERPVAEQLVRICEPGQEDDKDDSYFPYGHDMCFVPISPYSASANPELFVWIHTIGTLLNKTRSKNARMMEDIPTSAILRNALIMAYAVSQYSSMIGQFTESGNTEESRVPDGQSGTIPKTVRGDVWLKWIKAQKGTIPPLIISWYTKIQGELQGSRSGTVAETIHSTVI</sequence>
<dbReference type="GeneID" id="37627463"/>
<dbReference type="InterPro" id="IPR035961">
    <property type="entry name" value="Rhabdovirus_nucleoprotein-like"/>
</dbReference>
<dbReference type="Proteomes" id="UP000204023">
    <property type="component" value="Segment"/>
</dbReference>
<evidence type="ECO:0000256" key="6">
    <source>
        <dbReference type="ARBA" id="ARBA00022844"/>
    </source>
</evidence>
<keyword evidence="9" id="KW-1035">Host cytoplasm</keyword>
<dbReference type="InterPro" id="IPR023330">
    <property type="entry name" value="Rhabdovirus_ncapsid_N"/>
</dbReference>
<keyword evidence="6" id="KW-0946">Virion</keyword>
<evidence type="ECO:0000259" key="12">
    <source>
        <dbReference type="Pfam" id="PF00945"/>
    </source>
</evidence>
<accession>A0A0D3R1C1</accession>
<keyword evidence="4" id="KW-1139">Helical capsid protein</keyword>